<name>A0A9X9LNE0_GULGU</name>
<accession>A0A9X9LNE0</accession>
<dbReference type="AlphaFoldDB" id="A0A9X9LNE0"/>
<gene>
    <name evidence="1" type="ORF">BN2614_LOCUS3</name>
</gene>
<reference evidence="1 2" key="1">
    <citation type="submission" date="2018-10" db="EMBL/GenBank/DDBJ databases">
        <authorList>
            <person name="Ekblom R."/>
            <person name="Jareborg N."/>
        </authorList>
    </citation>
    <scope>NUCLEOTIDE SEQUENCE [LARGE SCALE GENOMIC DNA]</scope>
    <source>
        <tissue evidence="1">Muscle</tissue>
    </source>
</reference>
<comment type="caution">
    <text evidence="1">The sequence shown here is derived from an EMBL/GenBank/DDBJ whole genome shotgun (WGS) entry which is preliminary data.</text>
</comment>
<proteinExistence type="predicted"/>
<keyword evidence="2" id="KW-1185">Reference proteome</keyword>
<dbReference type="EMBL" id="CYRY02008887">
    <property type="protein sequence ID" value="VCW77500.1"/>
    <property type="molecule type" value="Genomic_DNA"/>
</dbReference>
<evidence type="ECO:0000313" key="2">
    <source>
        <dbReference type="Proteomes" id="UP000269945"/>
    </source>
</evidence>
<dbReference type="Proteomes" id="UP000269945">
    <property type="component" value="Unassembled WGS sequence"/>
</dbReference>
<protein>
    <submittedName>
        <fullName evidence="1">Uncharacterized protein</fullName>
    </submittedName>
</protein>
<evidence type="ECO:0000313" key="1">
    <source>
        <dbReference type="EMBL" id="VCW77500.1"/>
    </source>
</evidence>
<organism evidence="1 2">
    <name type="scientific">Gulo gulo</name>
    <name type="common">Wolverine</name>
    <name type="synonym">Gluton</name>
    <dbReference type="NCBI Taxonomy" id="48420"/>
    <lineage>
        <taxon>Eukaryota</taxon>
        <taxon>Metazoa</taxon>
        <taxon>Chordata</taxon>
        <taxon>Craniata</taxon>
        <taxon>Vertebrata</taxon>
        <taxon>Euteleostomi</taxon>
        <taxon>Mammalia</taxon>
        <taxon>Eutheria</taxon>
        <taxon>Laurasiatheria</taxon>
        <taxon>Carnivora</taxon>
        <taxon>Caniformia</taxon>
        <taxon>Musteloidea</taxon>
        <taxon>Mustelidae</taxon>
        <taxon>Guloninae</taxon>
        <taxon>Gulo</taxon>
    </lineage>
</organism>
<sequence length="49" mass="5595">MRVPSALSRVKSGWGIWSTKRSAPPLPSHRLTRETQELWLRGGSHQDQL</sequence>